<sequence length="155" mass="17595">MDRVSPAPFILIADDDPDDRMMIQEAFGERCPHCRLHFVQDGEELMKFLSGERPGTDQSGTGLIPDLLLLDLNMPLKDGREALAEVRANPLYVAMPIVVMTTSENDEDRLFCQQNGANSYIVKPSRYMELLDVVESLKPYFTQNTDSLHKPDDYE</sequence>
<dbReference type="SMART" id="SM00448">
    <property type="entry name" value="REC"/>
    <property type="match status" value="1"/>
</dbReference>
<accession>A0A2G1VGT1</accession>
<name>A0A2G1VGT1_9GAMM</name>
<evidence type="ECO:0000256" key="1">
    <source>
        <dbReference type="PROSITE-ProRule" id="PRU00169"/>
    </source>
</evidence>
<evidence type="ECO:0000313" key="3">
    <source>
        <dbReference type="EMBL" id="PHQ25988.1"/>
    </source>
</evidence>
<comment type="caution">
    <text evidence="3">The sequence shown here is derived from an EMBL/GenBank/DDBJ whole genome shotgun (WGS) entry which is preliminary data.</text>
</comment>
<reference evidence="3 4" key="1">
    <citation type="submission" date="2017-09" db="EMBL/GenBank/DDBJ databases">
        <title>The draft genome sequences of Marinobacter guineae M3B.</title>
        <authorList>
            <person name="Cao J."/>
        </authorList>
    </citation>
    <scope>NUCLEOTIDE SEQUENCE [LARGE SCALE GENOMIC DNA]</scope>
    <source>
        <strain evidence="3 4">M3B</strain>
    </source>
</reference>
<dbReference type="InterPro" id="IPR001789">
    <property type="entry name" value="Sig_transdc_resp-reg_receiver"/>
</dbReference>
<dbReference type="RefSeq" id="WP_099618086.1">
    <property type="nucleotide sequence ID" value="NZ_KZ319340.1"/>
</dbReference>
<dbReference type="SUPFAM" id="SSF52172">
    <property type="entry name" value="CheY-like"/>
    <property type="match status" value="1"/>
</dbReference>
<feature type="domain" description="Response regulatory" evidence="2">
    <location>
        <begin position="9"/>
        <end position="138"/>
    </location>
</feature>
<keyword evidence="4" id="KW-1185">Reference proteome</keyword>
<dbReference type="PANTHER" id="PTHR44520:SF2">
    <property type="entry name" value="RESPONSE REGULATOR RCP1"/>
    <property type="match status" value="1"/>
</dbReference>
<dbReference type="InterPro" id="IPR052893">
    <property type="entry name" value="TCS_response_regulator"/>
</dbReference>
<keyword evidence="1" id="KW-0597">Phosphoprotein</keyword>
<dbReference type="AlphaFoldDB" id="A0A2G1VGT1"/>
<dbReference type="EMBL" id="NTFI01000002">
    <property type="protein sequence ID" value="PHQ25988.1"/>
    <property type="molecule type" value="Genomic_DNA"/>
</dbReference>
<organism evidence="3 4">
    <name type="scientific">Marinobacter guineae</name>
    <dbReference type="NCBI Taxonomy" id="432303"/>
    <lineage>
        <taxon>Bacteria</taxon>
        <taxon>Pseudomonadati</taxon>
        <taxon>Pseudomonadota</taxon>
        <taxon>Gammaproteobacteria</taxon>
        <taxon>Pseudomonadales</taxon>
        <taxon>Marinobacteraceae</taxon>
        <taxon>Marinobacter</taxon>
    </lineage>
</organism>
<proteinExistence type="predicted"/>
<dbReference type="InterPro" id="IPR011006">
    <property type="entry name" value="CheY-like_superfamily"/>
</dbReference>
<dbReference type="Proteomes" id="UP000229044">
    <property type="component" value="Unassembled WGS sequence"/>
</dbReference>
<dbReference type="PROSITE" id="PS50110">
    <property type="entry name" value="RESPONSE_REGULATORY"/>
    <property type="match status" value="1"/>
</dbReference>
<dbReference type="GO" id="GO:0000160">
    <property type="term" value="P:phosphorelay signal transduction system"/>
    <property type="evidence" value="ECO:0007669"/>
    <property type="project" value="InterPro"/>
</dbReference>
<feature type="modified residue" description="4-aspartylphosphate" evidence="1">
    <location>
        <position position="71"/>
    </location>
</feature>
<dbReference type="OrthoDB" id="9793549at2"/>
<gene>
    <name evidence="3" type="ORF">CLH62_10375</name>
</gene>
<dbReference type="PANTHER" id="PTHR44520">
    <property type="entry name" value="RESPONSE REGULATOR RCP1-RELATED"/>
    <property type="match status" value="1"/>
</dbReference>
<evidence type="ECO:0000259" key="2">
    <source>
        <dbReference type="PROSITE" id="PS50110"/>
    </source>
</evidence>
<protein>
    <submittedName>
        <fullName evidence="3">Two-component system response regulator</fullName>
    </submittedName>
</protein>
<evidence type="ECO:0000313" key="4">
    <source>
        <dbReference type="Proteomes" id="UP000229044"/>
    </source>
</evidence>
<dbReference type="Gene3D" id="3.40.50.2300">
    <property type="match status" value="1"/>
</dbReference>
<dbReference type="Pfam" id="PF00072">
    <property type="entry name" value="Response_reg"/>
    <property type="match status" value="1"/>
</dbReference>